<dbReference type="SUPFAM" id="SSF48317">
    <property type="entry name" value="Acid phosphatase/Vanadium-dependent haloperoxidase"/>
    <property type="match status" value="1"/>
</dbReference>
<keyword evidence="4" id="KW-1185">Reference proteome</keyword>
<dbReference type="Proteomes" id="UP000728032">
    <property type="component" value="Unassembled WGS sequence"/>
</dbReference>
<dbReference type="PANTHER" id="PTHR20908:SF1">
    <property type="entry name" value="LD15586P"/>
    <property type="match status" value="1"/>
</dbReference>
<gene>
    <name evidence="3" type="ORF">ONB1V03_LOCUS6689</name>
</gene>
<dbReference type="Gene3D" id="3.40.50.1820">
    <property type="entry name" value="alpha/beta hydrolase"/>
    <property type="match status" value="1"/>
</dbReference>
<feature type="transmembrane region" description="Helical" evidence="1">
    <location>
        <begin position="147"/>
        <end position="167"/>
    </location>
</feature>
<dbReference type="Gene3D" id="1.20.144.10">
    <property type="entry name" value="Phosphatidic acid phosphatase type 2/haloperoxidase"/>
    <property type="match status" value="1"/>
</dbReference>
<organism evidence="3">
    <name type="scientific">Oppiella nova</name>
    <dbReference type="NCBI Taxonomy" id="334625"/>
    <lineage>
        <taxon>Eukaryota</taxon>
        <taxon>Metazoa</taxon>
        <taxon>Ecdysozoa</taxon>
        <taxon>Arthropoda</taxon>
        <taxon>Chelicerata</taxon>
        <taxon>Arachnida</taxon>
        <taxon>Acari</taxon>
        <taxon>Acariformes</taxon>
        <taxon>Sarcoptiformes</taxon>
        <taxon>Oribatida</taxon>
        <taxon>Brachypylina</taxon>
        <taxon>Oppioidea</taxon>
        <taxon>Oppiidae</taxon>
        <taxon>Oppiella</taxon>
    </lineage>
</organism>
<keyword evidence="1" id="KW-1133">Transmembrane helix</keyword>
<dbReference type="GO" id="GO:0017171">
    <property type="term" value="F:serine hydrolase activity"/>
    <property type="evidence" value="ECO:0007669"/>
    <property type="project" value="TreeGrafter"/>
</dbReference>
<proteinExistence type="predicted"/>
<feature type="transmembrane region" description="Helical" evidence="1">
    <location>
        <begin position="43"/>
        <end position="63"/>
    </location>
</feature>
<dbReference type="InterPro" id="IPR029058">
    <property type="entry name" value="AB_hydrolase_fold"/>
</dbReference>
<evidence type="ECO:0000313" key="3">
    <source>
        <dbReference type="EMBL" id="CAD7648308.1"/>
    </source>
</evidence>
<name>A0A7R9LUU3_9ACAR</name>
<dbReference type="AlphaFoldDB" id="A0A7R9LUU3"/>
<keyword evidence="1" id="KW-0812">Transmembrane</keyword>
<dbReference type="EMBL" id="OC917932">
    <property type="protein sequence ID" value="CAD7648308.1"/>
    <property type="molecule type" value="Genomic_DNA"/>
</dbReference>
<feature type="domain" description="Phosphatidic acid phosphatase type 2/haloperoxidase" evidence="2">
    <location>
        <begin position="78"/>
        <end position="220"/>
    </location>
</feature>
<feature type="transmembrane region" description="Helical" evidence="1">
    <location>
        <begin position="83"/>
        <end position="101"/>
    </location>
</feature>
<keyword evidence="1" id="KW-0472">Membrane</keyword>
<dbReference type="InterPro" id="IPR036938">
    <property type="entry name" value="PAP2/HPO_sf"/>
</dbReference>
<dbReference type="SUPFAM" id="SSF53474">
    <property type="entry name" value="alpha/beta-Hydrolases"/>
    <property type="match status" value="1"/>
</dbReference>
<dbReference type="Pfam" id="PF05705">
    <property type="entry name" value="DUF829"/>
    <property type="match status" value="1"/>
</dbReference>
<feature type="transmembrane region" description="Helical" evidence="1">
    <location>
        <begin position="174"/>
        <end position="193"/>
    </location>
</feature>
<dbReference type="InterPro" id="IPR008547">
    <property type="entry name" value="DUF829_TMEM53"/>
</dbReference>
<accession>A0A7R9LUU3</accession>
<reference evidence="3" key="1">
    <citation type="submission" date="2020-11" db="EMBL/GenBank/DDBJ databases">
        <authorList>
            <person name="Tran Van P."/>
        </authorList>
    </citation>
    <scope>NUCLEOTIDE SEQUENCE</scope>
</reference>
<evidence type="ECO:0000313" key="4">
    <source>
        <dbReference type="Proteomes" id="UP000728032"/>
    </source>
</evidence>
<feature type="transmembrane region" description="Helical" evidence="1">
    <location>
        <begin position="5"/>
        <end position="23"/>
    </location>
</feature>
<dbReference type="PANTHER" id="PTHR20908">
    <property type="entry name" value="LD15586P"/>
    <property type="match status" value="1"/>
</dbReference>
<sequence length="552" mass="63383">MKLTLLNLFLMTIISLLLHKYVMPYERGFHCDDLSISQPFHPIIIPMNYLLFFAFIVPVIAIITTEYHQKSDLITTVRTIKQFYFGLILSFILVLVCKTYFGRLRPNSIDGICKARHHCTPGTGYVKQFTCNNSVTKLVKESRMSFYSGHSSVGTYSAVYVILYLLFRSQSKNRLIYAAQLIVFIIGLIPGYTQGINYWHHWSDIGTGYSVGAITAYLTREFLTQHMIVTTITPIMRQLRALFVKQNLFKLFNETNYSRLTPISVTIVQKCNKSSVSSPIKSVDRLVVNKNMTLRYCHPTPVSTQTAVDDQHKSDRKSGRPLVVFFAWMLAKEQHLEKYRNLYFKRGFDVLTVKTSPLELLLPTRGSQVVAKNVMNFVNEVHDQYSEIVIHAFSVGAYQFGEVLVHLERNDKILAKLVRTVKGLIVDSVADMEAIPVGLSRAVTTNSVLRVIFKNLIAMHMKVFNSVATVHYRASSEAYKNNAIRCPSLIICSNKDIVGNPEANRKVMERWHQKNIDVQWKCFEKSRHVGHYQTYPEEYNKEIDSFLKKINL</sequence>
<evidence type="ECO:0000259" key="2">
    <source>
        <dbReference type="SMART" id="SM00014"/>
    </source>
</evidence>
<dbReference type="SMART" id="SM00014">
    <property type="entry name" value="acidPPc"/>
    <property type="match status" value="1"/>
</dbReference>
<dbReference type="InterPro" id="IPR000326">
    <property type="entry name" value="PAP2/HPO"/>
</dbReference>
<dbReference type="Pfam" id="PF01569">
    <property type="entry name" value="PAP2"/>
    <property type="match status" value="1"/>
</dbReference>
<evidence type="ECO:0000256" key="1">
    <source>
        <dbReference type="SAM" id="Phobius"/>
    </source>
</evidence>
<protein>
    <recommendedName>
        <fullName evidence="2">Phosphatidic acid phosphatase type 2/haloperoxidase domain-containing protein</fullName>
    </recommendedName>
</protein>
<dbReference type="EMBL" id="CAJPVJ010003107">
    <property type="protein sequence ID" value="CAG2167177.1"/>
    <property type="molecule type" value="Genomic_DNA"/>
</dbReference>
<dbReference type="OrthoDB" id="77878at2759"/>